<protein>
    <recommendedName>
        <fullName evidence="6">33 kDa chaperonin</fullName>
    </recommendedName>
    <alternativeName>
        <fullName evidence="6">Heat shock protein 33 homolog</fullName>
        <shortName evidence="6">HSP33</shortName>
    </alternativeName>
</protein>
<evidence type="ECO:0000256" key="2">
    <source>
        <dbReference type="ARBA" id="ARBA00022833"/>
    </source>
</evidence>
<dbReference type="InterPro" id="IPR000397">
    <property type="entry name" value="Heat_shock_Hsp33"/>
</dbReference>
<gene>
    <name evidence="6" type="primary">hslO</name>
    <name evidence="7" type="ORF">SAMN02745221_01373</name>
</gene>
<dbReference type="PANTHER" id="PTHR30111:SF1">
    <property type="entry name" value="33 KDA CHAPERONIN"/>
    <property type="match status" value="1"/>
</dbReference>
<dbReference type="SUPFAM" id="SSF118352">
    <property type="entry name" value="HSP33 redox switch-like"/>
    <property type="match status" value="1"/>
</dbReference>
<organism evidence="7 8">
    <name type="scientific">Thermosyntropha lipolytica DSM 11003</name>
    <dbReference type="NCBI Taxonomy" id="1123382"/>
    <lineage>
        <taxon>Bacteria</taxon>
        <taxon>Bacillati</taxon>
        <taxon>Bacillota</taxon>
        <taxon>Clostridia</taxon>
        <taxon>Eubacteriales</taxon>
        <taxon>Syntrophomonadaceae</taxon>
        <taxon>Thermosyntropha</taxon>
    </lineage>
</organism>
<feature type="disulfide bond" description="Redox-active" evidence="6">
    <location>
        <begin position="238"/>
        <end position="240"/>
    </location>
</feature>
<dbReference type="Proteomes" id="UP000242329">
    <property type="component" value="Unassembled WGS sequence"/>
</dbReference>
<dbReference type="SUPFAM" id="SSF64397">
    <property type="entry name" value="Hsp33 domain"/>
    <property type="match status" value="1"/>
</dbReference>
<comment type="function">
    <text evidence="6">Redox regulated molecular chaperone. Protects both thermally unfolding and oxidatively damaged proteins from irreversible aggregation. Plays an important role in the bacterial defense system toward oxidative stress.</text>
</comment>
<evidence type="ECO:0000313" key="8">
    <source>
        <dbReference type="Proteomes" id="UP000242329"/>
    </source>
</evidence>
<dbReference type="PIRSF" id="PIRSF005261">
    <property type="entry name" value="Heat_shock_Hsp33"/>
    <property type="match status" value="1"/>
</dbReference>
<dbReference type="Gene3D" id="3.90.1280.10">
    <property type="entry name" value="HSP33 redox switch-like"/>
    <property type="match status" value="1"/>
</dbReference>
<dbReference type="Pfam" id="PF01430">
    <property type="entry name" value="HSP33"/>
    <property type="match status" value="1"/>
</dbReference>
<evidence type="ECO:0000256" key="4">
    <source>
        <dbReference type="ARBA" id="ARBA00023186"/>
    </source>
</evidence>
<evidence type="ECO:0000313" key="7">
    <source>
        <dbReference type="EMBL" id="SHG96791.1"/>
    </source>
</evidence>
<accession>A0A1M5P4P2</accession>
<keyword evidence="8" id="KW-1185">Reference proteome</keyword>
<evidence type="ECO:0000256" key="5">
    <source>
        <dbReference type="ARBA" id="ARBA00023284"/>
    </source>
</evidence>
<dbReference type="RefSeq" id="WP_073091968.1">
    <property type="nucleotide sequence ID" value="NZ_FQWY01000020.1"/>
</dbReference>
<dbReference type="GO" id="GO:0042026">
    <property type="term" value="P:protein refolding"/>
    <property type="evidence" value="ECO:0007669"/>
    <property type="project" value="TreeGrafter"/>
</dbReference>
<dbReference type="AlphaFoldDB" id="A0A1M5P4P2"/>
<dbReference type="EMBL" id="FQWY01000020">
    <property type="protein sequence ID" value="SHG96791.1"/>
    <property type="molecule type" value="Genomic_DNA"/>
</dbReference>
<dbReference type="GO" id="GO:0005737">
    <property type="term" value="C:cytoplasm"/>
    <property type="evidence" value="ECO:0007669"/>
    <property type="project" value="UniProtKB-SubCell"/>
</dbReference>
<comment type="similarity">
    <text evidence="6">Belongs to the HSP33 family.</text>
</comment>
<dbReference type="HAMAP" id="MF_00117">
    <property type="entry name" value="HslO"/>
    <property type="match status" value="1"/>
</dbReference>
<dbReference type="STRING" id="1123382.SAMN02745221_01373"/>
<keyword evidence="2 6" id="KW-0862">Zinc</keyword>
<comment type="PTM">
    <text evidence="6">Under oxidizing conditions two disulfide bonds are formed involving the reactive cysteines. Under reducing conditions zinc is bound to the reactive cysteines and the protein is inactive.</text>
</comment>
<dbReference type="CDD" id="cd00498">
    <property type="entry name" value="Hsp33"/>
    <property type="match status" value="1"/>
</dbReference>
<dbReference type="NCBIfam" id="NF001033">
    <property type="entry name" value="PRK00114.1"/>
    <property type="match status" value="1"/>
</dbReference>
<evidence type="ECO:0000256" key="6">
    <source>
        <dbReference type="HAMAP-Rule" id="MF_00117"/>
    </source>
</evidence>
<dbReference type="PANTHER" id="PTHR30111">
    <property type="entry name" value="33 KDA CHAPERONIN"/>
    <property type="match status" value="1"/>
</dbReference>
<name>A0A1M5P4P2_9FIRM</name>
<keyword evidence="1 6" id="KW-0963">Cytoplasm</keyword>
<sequence>MNRDYLLRAADAGKNVRIFLAHTTGAVEEMRRRHNTSATASAATGRLLTAAFLMGADLKGKEDSLTLKIAGDGPVGSIIATADAEGGARAYPLNPEADVPPRYPGKLDVGTLIGNGYLEVIKDLGLKQPFVGRVELVSGEIAEDLAYYFMKSEQIPSLVSLGVLVDRDLRIRRAGGLLLQAMPEADDKILAKIEGNVMQMGPISGVMENKESLEDILAEIMGDIKYEILERRDLTFRCKCSRERLKSILAGFAEEEIRDIYEKEGKLELRCNFCNEVYVYDLDEIYAEKSRKP</sequence>
<feature type="disulfide bond" description="Redox-active" evidence="6">
    <location>
        <begin position="271"/>
        <end position="274"/>
    </location>
</feature>
<dbReference type="InterPro" id="IPR016153">
    <property type="entry name" value="Heat_shock_Hsp33_N"/>
</dbReference>
<dbReference type="GO" id="GO:0051082">
    <property type="term" value="F:unfolded protein binding"/>
    <property type="evidence" value="ECO:0007669"/>
    <property type="project" value="UniProtKB-UniRule"/>
</dbReference>
<evidence type="ECO:0000256" key="3">
    <source>
        <dbReference type="ARBA" id="ARBA00023157"/>
    </source>
</evidence>
<keyword evidence="5 6" id="KW-0676">Redox-active center</keyword>
<proteinExistence type="inferred from homology"/>
<keyword evidence="4 6" id="KW-0143">Chaperone</keyword>
<dbReference type="GO" id="GO:0044183">
    <property type="term" value="F:protein folding chaperone"/>
    <property type="evidence" value="ECO:0007669"/>
    <property type="project" value="TreeGrafter"/>
</dbReference>
<dbReference type="InterPro" id="IPR016154">
    <property type="entry name" value="Heat_shock_Hsp33_C"/>
</dbReference>
<evidence type="ECO:0000256" key="1">
    <source>
        <dbReference type="ARBA" id="ARBA00022490"/>
    </source>
</evidence>
<keyword evidence="3 6" id="KW-1015">Disulfide bond</keyword>
<reference evidence="8" key="1">
    <citation type="submission" date="2016-11" db="EMBL/GenBank/DDBJ databases">
        <authorList>
            <person name="Varghese N."/>
            <person name="Submissions S."/>
        </authorList>
    </citation>
    <scope>NUCLEOTIDE SEQUENCE [LARGE SCALE GENOMIC DNA]</scope>
    <source>
        <strain evidence="8">DSM 11003</strain>
    </source>
</reference>
<dbReference type="Gene3D" id="3.55.30.10">
    <property type="entry name" value="Hsp33 domain"/>
    <property type="match status" value="1"/>
</dbReference>
<dbReference type="OrthoDB" id="9776534at2"/>
<comment type="subcellular location">
    <subcellularLocation>
        <location evidence="6">Cytoplasm</location>
    </subcellularLocation>
</comment>